<reference evidence="5" key="2">
    <citation type="submission" date="2014-07" db="EMBL/GenBank/DDBJ databases">
        <authorList>
            <person name="Hull J."/>
        </authorList>
    </citation>
    <scope>NUCLEOTIDE SEQUENCE</scope>
</reference>
<dbReference type="Pfam" id="PF01067">
    <property type="entry name" value="Calpain_III"/>
    <property type="match status" value="1"/>
</dbReference>
<dbReference type="EMBL" id="GBHO01041526">
    <property type="protein sequence ID" value="JAG02078.1"/>
    <property type="molecule type" value="Transcribed_RNA"/>
</dbReference>
<feature type="non-terminal residue" evidence="5">
    <location>
        <position position="1"/>
    </location>
</feature>
<dbReference type="GO" id="GO:0004198">
    <property type="term" value="F:calcium-dependent cysteine-type endopeptidase activity"/>
    <property type="evidence" value="ECO:0007669"/>
    <property type="project" value="InterPro"/>
</dbReference>
<dbReference type="PRINTS" id="PR00704">
    <property type="entry name" value="CALPAIN"/>
</dbReference>
<dbReference type="SMART" id="SM00230">
    <property type="entry name" value="CysPc"/>
    <property type="match status" value="1"/>
</dbReference>
<dbReference type="Pfam" id="PF00648">
    <property type="entry name" value="Peptidase_C2"/>
    <property type="match status" value="1"/>
</dbReference>
<dbReference type="InterPro" id="IPR022682">
    <property type="entry name" value="Calpain_domain_III"/>
</dbReference>
<organism evidence="5">
    <name type="scientific">Lygus hesperus</name>
    <name type="common">Western plant bug</name>
    <dbReference type="NCBI Taxonomy" id="30085"/>
    <lineage>
        <taxon>Eukaryota</taxon>
        <taxon>Metazoa</taxon>
        <taxon>Ecdysozoa</taxon>
        <taxon>Arthropoda</taxon>
        <taxon>Hexapoda</taxon>
        <taxon>Insecta</taxon>
        <taxon>Pterygota</taxon>
        <taxon>Neoptera</taxon>
        <taxon>Paraneoptera</taxon>
        <taxon>Hemiptera</taxon>
        <taxon>Heteroptera</taxon>
        <taxon>Panheteroptera</taxon>
        <taxon>Cimicomorpha</taxon>
        <taxon>Miridae</taxon>
        <taxon>Mirini</taxon>
        <taxon>Lygus</taxon>
    </lineage>
</organism>
<dbReference type="Gene3D" id="2.60.120.380">
    <property type="match status" value="1"/>
</dbReference>
<evidence type="ECO:0000313" key="5">
    <source>
        <dbReference type="EMBL" id="JAG02078.1"/>
    </source>
</evidence>
<feature type="non-terminal residue" evidence="5">
    <location>
        <position position="783"/>
    </location>
</feature>
<dbReference type="PANTHER" id="PTHR10183:SF433">
    <property type="entry name" value="CALPAIN-A-RELATED"/>
    <property type="match status" value="1"/>
</dbReference>
<dbReference type="PROSITE" id="PS50203">
    <property type="entry name" value="CALPAIN_CAT"/>
    <property type="match status" value="1"/>
</dbReference>
<dbReference type="InterPro" id="IPR022684">
    <property type="entry name" value="Calpain_cysteine_protease"/>
</dbReference>
<feature type="active site" evidence="2">
    <location>
        <position position="237"/>
    </location>
</feature>
<dbReference type="GO" id="GO:0005737">
    <property type="term" value="C:cytoplasm"/>
    <property type="evidence" value="ECO:0007669"/>
    <property type="project" value="TreeGrafter"/>
</dbReference>
<reference evidence="5" key="1">
    <citation type="journal article" date="2014" name="PLoS ONE">
        <title>Transcriptome-Based Identification of ABC Transporters in the Western Tarnished Plant Bug Lygus hesperus.</title>
        <authorList>
            <person name="Hull J.J."/>
            <person name="Chaney K."/>
            <person name="Geib S.M."/>
            <person name="Fabrick J.A."/>
            <person name="Brent C.S."/>
            <person name="Walsh D."/>
            <person name="Lavine L.C."/>
        </authorList>
    </citation>
    <scope>NUCLEOTIDE SEQUENCE</scope>
</reference>
<dbReference type="InterPro" id="IPR038765">
    <property type="entry name" value="Papain-like_cys_pep_sf"/>
</dbReference>
<evidence type="ECO:0000256" key="1">
    <source>
        <dbReference type="ARBA" id="ARBA00007623"/>
    </source>
</evidence>
<comment type="caution">
    <text evidence="3">Lacks conserved residue(s) required for the propagation of feature annotation.</text>
</comment>
<proteinExistence type="inferred from homology"/>
<evidence type="ECO:0000256" key="2">
    <source>
        <dbReference type="PIRSR" id="PIRSR622684-1"/>
    </source>
</evidence>
<gene>
    <name evidence="5" type="primary">CalpA_2</name>
    <name evidence="5" type="ORF">CM83_1928</name>
</gene>
<sequence length="783" mass="89297">RLTQESKLYEDDRFNDNGVEEEGIHQSCTWGRPKTLWAIPLFADSESMVSAFHRGEISSDSFAVVLDILRSRKDLWRYVVAEDQSFEANYAGMFLFRFWRFDQVVPMIIDDVIPLGYNTKHPLLTTFIDNSSLWCTLLEKAYAKFLGGYERLKLVTLPEAMADILGCSVHLFPLKSKGVETLGLLKNMFRHDGVLIVSLCDRNFPLDKDLNTLFIVTSMKAETNEGNKNEWVLTLKNPFTTAKKGLVVEEEANPEEEMDCSNEVNSTDLIADWNETLRISLRTFLKVFDELYVGLMRYPELSTTVSGRNTWETQTIIGRWGDLRQVDGRKFSDPFLKIVIGKQEAHDELRMCTLMVSLLQCCHYQSQRKLCNQMGLTILGLKDTEGISGRIPKKLLALSEPIVQTDMYEEREICLHLRLEAGEYLIIPQRKRFCNELTKKCQKYIITLFSLGPLGIMSTKSQKYGKEYLAPLELVIKVPQYVTVGESIKIIVKISEMPPMTRFTITLMLKFLRTSTRDSIEHLIKARLEYIEVCHGLLDKELSMVVDYHEYIRFPLQSEEFMIRCSAFVHELATEVRAHNVVTTIMPKLKMTIDKKIFTRQQCLVTALLQNSLPINIQSAKFSIVVSLTSAKSNSTIEVPPFSTVWIICLLRFIKPGCQVVRSIFTSTPFHRTASAKVQVMSSVSPVDLCLSSEKSLLLGEYPPVNTKPDVGEVEISCCLKHKTITESLDRQVLKPTWLVKANALVPETAELSDDSSDEARMRYCEPTRDLTPEAECPDELIP</sequence>
<comment type="similarity">
    <text evidence="1">Belongs to the peptidase C2 family.</text>
</comment>
<feature type="domain" description="Calpain catalytic" evidence="4">
    <location>
        <begin position="30"/>
        <end position="297"/>
    </location>
</feature>
<dbReference type="InterPro" id="IPR001300">
    <property type="entry name" value="Peptidase_C2_calpain_cat"/>
</dbReference>
<protein>
    <submittedName>
        <fullName evidence="5">Calpain-A</fullName>
    </submittedName>
</protein>
<dbReference type="AlphaFoldDB" id="A0A0A9W6H5"/>
<dbReference type="GO" id="GO:0006508">
    <property type="term" value="P:proteolysis"/>
    <property type="evidence" value="ECO:0007669"/>
    <property type="project" value="InterPro"/>
</dbReference>
<dbReference type="PANTHER" id="PTHR10183">
    <property type="entry name" value="CALPAIN"/>
    <property type="match status" value="1"/>
</dbReference>
<dbReference type="SUPFAM" id="SSF54001">
    <property type="entry name" value="Cysteine proteinases"/>
    <property type="match status" value="1"/>
</dbReference>
<evidence type="ECO:0000256" key="3">
    <source>
        <dbReference type="PROSITE-ProRule" id="PRU00239"/>
    </source>
</evidence>
<accession>A0A0A9W6H5</accession>
<name>A0A0A9W6H5_LYGHE</name>
<evidence type="ECO:0000259" key="4">
    <source>
        <dbReference type="PROSITE" id="PS50203"/>
    </source>
</evidence>